<gene>
    <name evidence="1" type="ORF">L6452_18929</name>
</gene>
<protein>
    <submittedName>
        <fullName evidence="1">Uncharacterized protein</fullName>
    </submittedName>
</protein>
<keyword evidence="2" id="KW-1185">Reference proteome</keyword>
<dbReference type="EMBL" id="CM042052">
    <property type="protein sequence ID" value="KAI3718081.1"/>
    <property type="molecule type" value="Genomic_DNA"/>
</dbReference>
<reference evidence="1 2" key="2">
    <citation type="journal article" date="2022" name="Mol. Ecol. Resour.">
        <title>The genomes of chicory, endive, great burdock and yacon provide insights into Asteraceae paleo-polyploidization history and plant inulin production.</title>
        <authorList>
            <person name="Fan W."/>
            <person name="Wang S."/>
            <person name="Wang H."/>
            <person name="Wang A."/>
            <person name="Jiang F."/>
            <person name="Liu H."/>
            <person name="Zhao H."/>
            <person name="Xu D."/>
            <person name="Zhang Y."/>
        </authorList>
    </citation>
    <scope>NUCLEOTIDE SEQUENCE [LARGE SCALE GENOMIC DNA]</scope>
    <source>
        <strain evidence="2">cv. Niubang</strain>
    </source>
</reference>
<sequence>MSSSSSEDVHQHERKSKRKQDQVVLKSESEDETSSEESESESESVSNENSSNKQLLEGKTMGEPGTKTKHNESKAVSSSSSSSSSSEDESSSAEQTTMNDHHTKKTISVQKGLASEDVTETAKKNSIQPNQDVRVANKLFKKKFSLEDEEKILQVLVKEGDTVGTQALWRRVKDSMQLSISVTESQLYDKARRLKSCYLKRLTSNNFSMNDQEYKVYELSDKIWGKDEKAKLKAESEDNEHQKPTLLEQPHAKKVKMHNVKRVEKDNEKKQAQENKEKKRALGIKKGKNIIELDTEYKHKHDIFMKEVAKMKDNNDFPLDLAMELVRASKKLDLEKRWKHLRDLSVEMYMTRTRLIHETLEEVPSPSHSN</sequence>
<organism evidence="1 2">
    <name type="scientific">Arctium lappa</name>
    <name type="common">Greater burdock</name>
    <name type="synonym">Lappa major</name>
    <dbReference type="NCBI Taxonomy" id="4217"/>
    <lineage>
        <taxon>Eukaryota</taxon>
        <taxon>Viridiplantae</taxon>
        <taxon>Streptophyta</taxon>
        <taxon>Embryophyta</taxon>
        <taxon>Tracheophyta</taxon>
        <taxon>Spermatophyta</taxon>
        <taxon>Magnoliopsida</taxon>
        <taxon>eudicotyledons</taxon>
        <taxon>Gunneridae</taxon>
        <taxon>Pentapetalae</taxon>
        <taxon>asterids</taxon>
        <taxon>campanulids</taxon>
        <taxon>Asterales</taxon>
        <taxon>Asteraceae</taxon>
        <taxon>Carduoideae</taxon>
        <taxon>Cardueae</taxon>
        <taxon>Arctiinae</taxon>
        <taxon>Arctium</taxon>
    </lineage>
</organism>
<evidence type="ECO:0000313" key="1">
    <source>
        <dbReference type="EMBL" id="KAI3718081.1"/>
    </source>
</evidence>
<dbReference type="Proteomes" id="UP001055879">
    <property type="component" value="Linkage Group LG06"/>
</dbReference>
<comment type="caution">
    <text evidence="1">The sequence shown here is derived from an EMBL/GenBank/DDBJ whole genome shotgun (WGS) entry which is preliminary data.</text>
</comment>
<name>A0ACB9B8E5_ARCLA</name>
<proteinExistence type="predicted"/>
<evidence type="ECO:0000313" key="2">
    <source>
        <dbReference type="Proteomes" id="UP001055879"/>
    </source>
</evidence>
<reference evidence="2" key="1">
    <citation type="journal article" date="2022" name="Mol. Ecol. Resour.">
        <title>The genomes of chicory, endive, great burdock and yacon provide insights into Asteraceae palaeo-polyploidization history and plant inulin production.</title>
        <authorList>
            <person name="Fan W."/>
            <person name="Wang S."/>
            <person name="Wang H."/>
            <person name="Wang A."/>
            <person name="Jiang F."/>
            <person name="Liu H."/>
            <person name="Zhao H."/>
            <person name="Xu D."/>
            <person name="Zhang Y."/>
        </authorList>
    </citation>
    <scope>NUCLEOTIDE SEQUENCE [LARGE SCALE GENOMIC DNA]</scope>
    <source>
        <strain evidence="2">cv. Niubang</strain>
    </source>
</reference>
<accession>A0ACB9B8E5</accession>